<accession>A0A9W6N393</accession>
<proteinExistence type="predicted"/>
<feature type="region of interest" description="Disordered" evidence="1">
    <location>
        <begin position="1"/>
        <end position="60"/>
    </location>
</feature>
<sequence>MPRMTTPQQGSDHSEADGGQMAGWRPAETATHMERASDENGAGRGLRRVTAPLSLRARRR</sequence>
<name>A0A9W6N393_9HYPH</name>
<dbReference type="EMBL" id="BSFK01000005">
    <property type="protein sequence ID" value="GLK76031.1"/>
    <property type="molecule type" value="Genomic_DNA"/>
</dbReference>
<protein>
    <submittedName>
        <fullName evidence="2">Uncharacterized protein</fullName>
    </submittedName>
</protein>
<evidence type="ECO:0000256" key="1">
    <source>
        <dbReference type="SAM" id="MobiDB-lite"/>
    </source>
</evidence>
<organism evidence="2 3">
    <name type="scientific">Methylopila jiangsuensis</name>
    <dbReference type="NCBI Taxonomy" id="586230"/>
    <lineage>
        <taxon>Bacteria</taxon>
        <taxon>Pseudomonadati</taxon>
        <taxon>Pseudomonadota</taxon>
        <taxon>Alphaproteobacteria</taxon>
        <taxon>Hyphomicrobiales</taxon>
        <taxon>Methylopilaceae</taxon>
        <taxon>Methylopila</taxon>
    </lineage>
</organism>
<reference evidence="2" key="2">
    <citation type="submission" date="2023-01" db="EMBL/GenBank/DDBJ databases">
        <authorList>
            <person name="Sun Q."/>
            <person name="Evtushenko L."/>
        </authorList>
    </citation>
    <scope>NUCLEOTIDE SEQUENCE</scope>
    <source>
        <strain evidence="2">VKM B-2555</strain>
    </source>
</reference>
<dbReference type="Proteomes" id="UP001143364">
    <property type="component" value="Unassembled WGS sequence"/>
</dbReference>
<evidence type="ECO:0000313" key="3">
    <source>
        <dbReference type="Proteomes" id="UP001143364"/>
    </source>
</evidence>
<keyword evidence="3" id="KW-1185">Reference proteome</keyword>
<feature type="compositionally biased region" description="Polar residues" evidence="1">
    <location>
        <begin position="1"/>
        <end position="11"/>
    </location>
</feature>
<dbReference type="RefSeq" id="WP_271203955.1">
    <property type="nucleotide sequence ID" value="NZ_BSFK01000005.1"/>
</dbReference>
<gene>
    <name evidence="2" type="ORF">GCM10008171_12850</name>
</gene>
<evidence type="ECO:0000313" key="2">
    <source>
        <dbReference type="EMBL" id="GLK76031.1"/>
    </source>
</evidence>
<comment type="caution">
    <text evidence="2">The sequence shown here is derived from an EMBL/GenBank/DDBJ whole genome shotgun (WGS) entry which is preliminary data.</text>
</comment>
<dbReference type="AlphaFoldDB" id="A0A9W6N393"/>
<reference evidence="2" key="1">
    <citation type="journal article" date="2014" name="Int. J. Syst. Evol. Microbiol.">
        <title>Complete genome sequence of Corynebacterium casei LMG S-19264T (=DSM 44701T), isolated from a smear-ripened cheese.</title>
        <authorList>
            <consortium name="US DOE Joint Genome Institute (JGI-PGF)"/>
            <person name="Walter F."/>
            <person name="Albersmeier A."/>
            <person name="Kalinowski J."/>
            <person name="Ruckert C."/>
        </authorList>
    </citation>
    <scope>NUCLEOTIDE SEQUENCE</scope>
    <source>
        <strain evidence="2">VKM B-2555</strain>
    </source>
</reference>